<keyword evidence="6" id="KW-1185">Reference proteome</keyword>
<evidence type="ECO:0000313" key="6">
    <source>
        <dbReference type="Proteomes" id="UP000245202"/>
    </source>
</evidence>
<dbReference type="Gene3D" id="1.10.10.60">
    <property type="entry name" value="Homeodomain-like"/>
    <property type="match status" value="2"/>
</dbReference>
<dbReference type="PANTHER" id="PTHR43280:SF2">
    <property type="entry name" value="HTH-TYPE TRANSCRIPTIONAL REGULATOR EXSA"/>
    <property type="match status" value="1"/>
</dbReference>
<dbReference type="PROSITE" id="PS01124">
    <property type="entry name" value="HTH_ARAC_FAMILY_2"/>
    <property type="match status" value="1"/>
</dbReference>
<name>A0A2R5F4X2_9BACL</name>
<gene>
    <name evidence="5" type="ORF">PAT3040_06600</name>
</gene>
<dbReference type="EMBL" id="BDQX01000430">
    <property type="protein sequence ID" value="GBG11753.1"/>
    <property type="molecule type" value="Genomic_DNA"/>
</dbReference>
<dbReference type="InterPro" id="IPR018062">
    <property type="entry name" value="HTH_AraC-typ_CS"/>
</dbReference>
<evidence type="ECO:0000256" key="1">
    <source>
        <dbReference type="ARBA" id="ARBA00023015"/>
    </source>
</evidence>
<keyword evidence="2" id="KW-0238">DNA-binding</keyword>
<dbReference type="SMART" id="SM00342">
    <property type="entry name" value="HTH_ARAC"/>
    <property type="match status" value="1"/>
</dbReference>
<dbReference type="InterPro" id="IPR020449">
    <property type="entry name" value="Tscrpt_reg_AraC-type_HTH"/>
</dbReference>
<accession>A0A2R5F4X2</accession>
<evidence type="ECO:0000256" key="3">
    <source>
        <dbReference type="ARBA" id="ARBA00023163"/>
    </source>
</evidence>
<feature type="domain" description="HTH araC/xylS-type" evidence="4">
    <location>
        <begin position="91"/>
        <end position="189"/>
    </location>
</feature>
<dbReference type="Pfam" id="PF12833">
    <property type="entry name" value="HTH_18"/>
    <property type="match status" value="1"/>
</dbReference>
<evidence type="ECO:0000256" key="2">
    <source>
        <dbReference type="ARBA" id="ARBA00023125"/>
    </source>
</evidence>
<dbReference type="GO" id="GO:0003700">
    <property type="term" value="F:DNA-binding transcription factor activity"/>
    <property type="evidence" value="ECO:0007669"/>
    <property type="project" value="InterPro"/>
</dbReference>
<evidence type="ECO:0000313" key="5">
    <source>
        <dbReference type="EMBL" id="GBG11753.1"/>
    </source>
</evidence>
<proteinExistence type="predicted"/>
<dbReference type="PRINTS" id="PR00032">
    <property type="entry name" value="HTHARAC"/>
</dbReference>
<evidence type="ECO:0000259" key="4">
    <source>
        <dbReference type="PROSITE" id="PS01124"/>
    </source>
</evidence>
<dbReference type="SUPFAM" id="SSF46689">
    <property type="entry name" value="Homeodomain-like"/>
    <property type="match status" value="2"/>
</dbReference>
<keyword evidence="1" id="KW-0805">Transcription regulation</keyword>
<protein>
    <recommendedName>
        <fullName evidence="4">HTH araC/xylS-type domain-containing protein</fullName>
    </recommendedName>
</protein>
<reference evidence="5 6" key="1">
    <citation type="submission" date="2017-08" db="EMBL/GenBank/DDBJ databases">
        <title>Substantial Increase in Enzyme Production by Combined Drug-Resistance Mutations in Paenibacillus agaridevorans.</title>
        <authorList>
            <person name="Tanaka Y."/>
            <person name="Funane K."/>
            <person name="Hosaka T."/>
            <person name="Shiwa Y."/>
            <person name="Fujita N."/>
            <person name="Miyazaki T."/>
            <person name="Yoshikawa H."/>
            <person name="Murakami K."/>
            <person name="Kasahara K."/>
            <person name="Inaoka T."/>
            <person name="Hiraga Y."/>
            <person name="Ochi K."/>
        </authorList>
    </citation>
    <scope>NUCLEOTIDE SEQUENCE [LARGE SCALE GENOMIC DNA]</scope>
    <source>
        <strain evidence="5 6">T-3040</strain>
    </source>
</reference>
<dbReference type="InterPro" id="IPR018060">
    <property type="entry name" value="HTH_AraC"/>
</dbReference>
<organism evidence="5 6">
    <name type="scientific">Paenibacillus agaridevorans</name>
    <dbReference type="NCBI Taxonomy" id="171404"/>
    <lineage>
        <taxon>Bacteria</taxon>
        <taxon>Bacillati</taxon>
        <taxon>Bacillota</taxon>
        <taxon>Bacilli</taxon>
        <taxon>Bacillales</taxon>
        <taxon>Paenibacillaceae</taxon>
        <taxon>Paenibacillus</taxon>
    </lineage>
</organism>
<comment type="caution">
    <text evidence="5">The sequence shown here is derived from an EMBL/GenBank/DDBJ whole genome shotgun (WGS) entry which is preliminary data.</text>
</comment>
<dbReference type="PANTHER" id="PTHR43280">
    <property type="entry name" value="ARAC-FAMILY TRANSCRIPTIONAL REGULATOR"/>
    <property type="match status" value="1"/>
</dbReference>
<sequence length="192" mass="22188">MAQESIRLLLLSFPGGVALATLLDEPDWRQYRDAFGEFRRLFLKLYDIYTTRRPGWNTGLHLAVIELLLFLHSYQDGQSATTQQAGLSNMEAALHFIHNRFHSPLTLIEAAELSGLGERQFHRKFKSRTGMTFIDYVQSVRIDEACRLLRSTDRKVADIASSVGYQDITFFNKLFRKKTGISPREYRKELLL</sequence>
<dbReference type="AlphaFoldDB" id="A0A2R5F4X2"/>
<dbReference type="GO" id="GO:0043565">
    <property type="term" value="F:sequence-specific DNA binding"/>
    <property type="evidence" value="ECO:0007669"/>
    <property type="project" value="InterPro"/>
</dbReference>
<dbReference type="InterPro" id="IPR009057">
    <property type="entry name" value="Homeodomain-like_sf"/>
</dbReference>
<keyword evidence="3" id="KW-0804">Transcription</keyword>
<dbReference type="PROSITE" id="PS00041">
    <property type="entry name" value="HTH_ARAC_FAMILY_1"/>
    <property type="match status" value="1"/>
</dbReference>
<dbReference type="Proteomes" id="UP000245202">
    <property type="component" value="Unassembled WGS sequence"/>
</dbReference>